<evidence type="ECO:0000313" key="1">
    <source>
        <dbReference type="EMBL" id="ACZ31349.1"/>
    </source>
</evidence>
<reference evidence="1 2" key="2">
    <citation type="journal article" date="2010" name="Stand. Genomic Sci.">
        <title>Complete genome sequence of Xylanimonas cellulosilytica type strain (XIL07).</title>
        <authorList>
            <person name="Foster B."/>
            <person name="Pukall R."/>
            <person name="Abt B."/>
            <person name="Nolan M."/>
            <person name="Glavina Del Rio T."/>
            <person name="Chen F."/>
            <person name="Lucas S."/>
            <person name="Tice H."/>
            <person name="Pitluck S."/>
            <person name="Cheng J.-F."/>
            <person name="Chertkov O."/>
            <person name="Brettin T."/>
            <person name="Han C."/>
            <person name="Detter J.C."/>
            <person name="Bruce D."/>
            <person name="Goodwin L."/>
            <person name="Ivanova N."/>
            <person name="Mavromatis K."/>
            <person name="Pati A."/>
            <person name="Mikhailova N."/>
            <person name="Chen A."/>
            <person name="Palaniappan K."/>
            <person name="Land M."/>
            <person name="Hauser L."/>
            <person name="Chang Y.-J."/>
            <person name="Jeffries C.D."/>
            <person name="Chain P."/>
            <person name="Rohde M."/>
            <person name="Goeker M."/>
            <person name="Bristow J."/>
            <person name="Eisen J.A."/>
            <person name="Markowitz V."/>
            <person name="Hugenholtz P."/>
            <person name="Kyrpides N.C."/>
            <person name="Klenk H.-P."/>
            <person name="Lapidus A."/>
        </authorList>
    </citation>
    <scope>NUCLEOTIDE SEQUENCE [LARGE SCALE GENOMIC DNA]</scope>
    <source>
        <strain evidence="2">DSM 15894 / CECT 5975 / LMG 20990 / XIL07</strain>
    </source>
</reference>
<dbReference type="STRING" id="446471.Xcel_2332"/>
<keyword evidence="2" id="KW-1185">Reference proteome</keyword>
<protein>
    <submittedName>
        <fullName evidence="1">Uncharacterized protein</fullName>
    </submittedName>
</protein>
<proteinExistence type="predicted"/>
<gene>
    <name evidence="1" type="ordered locus">Xcel_2332</name>
</gene>
<organism evidence="1 2">
    <name type="scientific">Xylanimonas cellulosilytica (strain DSM 15894 / JCM 12276 / CECT 5975 / KCTC 9989 / LMG 20990 / NBRC 107835 / XIL07)</name>
    <dbReference type="NCBI Taxonomy" id="446471"/>
    <lineage>
        <taxon>Bacteria</taxon>
        <taxon>Bacillati</taxon>
        <taxon>Actinomycetota</taxon>
        <taxon>Actinomycetes</taxon>
        <taxon>Micrococcales</taxon>
        <taxon>Promicromonosporaceae</taxon>
        <taxon>Xylanimonas</taxon>
    </lineage>
</organism>
<name>D1BVN0_XYLCX</name>
<reference evidence="2" key="1">
    <citation type="submission" date="2009-11" db="EMBL/GenBank/DDBJ databases">
        <title>The complete chromosome of Xylanimonas cellulosilytica DSM 15894.</title>
        <authorList>
            <consortium name="US DOE Joint Genome Institute (JGI-PGF)"/>
            <person name="Lucas S."/>
            <person name="Copeland A."/>
            <person name="Lapidus A."/>
            <person name="Glavina del Rio T."/>
            <person name="Dalin E."/>
            <person name="Tice H."/>
            <person name="Bruce D."/>
            <person name="Goodwin L."/>
            <person name="Pitluck S."/>
            <person name="Kyrpides N."/>
            <person name="Mavromatis K."/>
            <person name="Ivanova N."/>
            <person name="Mikhailova N."/>
            <person name="Foster B."/>
            <person name="Clum A."/>
            <person name="Brettin T."/>
            <person name="Detter J.C."/>
            <person name="Han C."/>
            <person name="Larimer F."/>
            <person name="Land M."/>
            <person name="Hauser L."/>
            <person name="Markowitz V."/>
            <person name="Cheng J.F."/>
            <person name="Hugenholtz P."/>
            <person name="Woyke T."/>
            <person name="Wu D."/>
            <person name="Gehrich-Schroeter G."/>
            <person name="Schneider S."/>
            <person name="Pukall S.R."/>
            <person name="Klenk H.P."/>
            <person name="Eisen J.A."/>
        </authorList>
    </citation>
    <scope>NUCLEOTIDE SEQUENCE [LARGE SCALE GENOMIC DNA]</scope>
    <source>
        <strain evidence="2">DSM 15894 / CECT 5975 / LMG 20990 / XIL07</strain>
    </source>
</reference>
<accession>D1BVN0</accession>
<dbReference type="KEGG" id="xce:Xcel_2332"/>
<dbReference type="Proteomes" id="UP000002255">
    <property type="component" value="Chromosome"/>
</dbReference>
<sequence length="150" mass="16486">MCALRRHSPLGRHDLLLTVESLHSLGVMGTDEERSPAGQWAPTALQVEDAAESLYLYQPYWDDDDDDEPVPWSEIDDADRTVFRGQTRAALIAAGQQAVEDYPDDDAVDAAASALWLTLHDSSELAPAWATLTADTHDAMRAQARRLLGV</sequence>
<dbReference type="EMBL" id="CP001821">
    <property type="protein sequence ID" value="ACZ31349.1"/>
    <property type="molecule type" value="Genomic_DNA"/>
</dbReference>
<evidence type="ECO:0000313" key="2">
    <source>
        <dbReference type="Proteomes" id="UP000002255"/>
    </source>
</evidence>
<dbReference type="AlphaFoldDB" id="D1BVN0"/>
<dbReference type="HOGENOM" id="CLU_1739820_0_0_11"/>